<dbReference type="CDD" id="cd06171">
    <property type="entry name" value="Sigma70_r4"/>
    <property type="match status" value="1"/>
</dbReference>
<accession>A0A497YT09</accession>
<dbReference type="Proteomes" id="UP000280791">
    <property type="component" value="Unassembled WGS sequence"/>
</dbReference>
<dbReference type="NCBIfam" id="TIGR02937">
    <property type="entry name" value="sigma70-ECF"/>
    <property type="match status" value="1"/>
</dbReference>
<proteinExistence type="predicted"/>
<dbReference type="InterPro" id="IPR013324">
    <property type="entry name" value="RNA_pol_sigma_r3/r4-like"/>
</dbReference>
<dbReference type="EMBL" id="RCCP01000001">
    <property type="protein sequence ID" value="RLJ90134.1"/>
    <property type="molecule type" value="Genomic_DNA"/>
</dbReference>
<organism evidence="2 3">
    <name type="scientific">Planococcus citreus</name>
    <dbReference type="NCBI Taxonomy" id="1373"/>
    <lineage>
        <taxon>Bacteria</taxon>
        <taxon>Bacillati</taxon>
        <taxon>Bacillota</taxon>
        <taxon>Bacilli</taxon>
        <taxon>Bacillales</taxon>
        <taxon>Caryophanaceae</taxon>
        <taxon>Planococcus</taxon>
    </lineage>
</organism>
<dbReference type="InterPro" id="IPR036388">
    <property type="entry name" value="WH-like_DNA-bd_sf"/>
</dbReference>
<feature type="domain" description="RNA polymerase sigma factor 70 region 4 type 2" evidence="1">
    <location>
        <begin position="107"/>
        <end position="156"/>
    </location>
</feature>
<dbReference type="GO" id="GO:0006352">
    <property type="term" value="P:DNA-templated transcription initiation"/>
    <property type="evidence" value="ECO:0007669"/>
    <property type="project" value="InterPro"/>
</dbReference>
<sequence length="166" mass="19386">MKVWADELLHEYSIHKKDLERRRDRLDRNDFHSKQDLTQINSMIESMNFSMEWLETGRQPGTFKGIDKKSIYQHQSFSNMDFIPDITEQLEEGPKQLYMTAEEKIILADIFASLSLRERQCYILHYAGGISWAKIAEEIGVSKGTVQGYIKRAQKKINEKISLPSD</sequence>
<evidence type="ECO:0000259" key="1">
    <source>
        <dbReference type="Pfam" id="PF08281"/>
    </source>
</evidence>
<dbReference type="Pfam" id="PF08281">
    <property type="entry name" value="Sigma70_r4_2"/>
    <property type="match status" value="1"/>
</dbReference>
<keyword evidence="3" id="KW-1185">Reference proteome</keyword>
<comment type="caution">
    <text evidence="2">The sequence shown here is derived from an EMBL/GenBank/DDBJ whole genome shotgun (WGS) entry which is preliminary data.</text>
</comment>
<protein>
    <submittedName>
        <fullName evidence="2">RNA polymerase sigma-70 factor (ECF subfamily)</fullName>
    </submittedName>
</protein>
<dbReference type="AlphaFoldDB" id="A0A497YT09"/>
<name>A0A497YT09_9BACL</name>
<dbReference type="InterPro" id="IPR014284">
    <property type="entry name" value="RNA_pol_sigma-70_dom"/>
</dbReference>
<reference evidence="2 3" key="1">
    <citation type="submission" date="2018-10" db="EMBL/GenBank/DDBJ databases">
        <title>Genomic Encyclopedia of Type Strains, Phase IV (KMG-IV): sequencing the most valuable type-strain genomes for metagenomic binning, comparative biology and taxonomic classification.</title>
        <authorList>
            <person name="Goeker M."/>
        </authorList>
    </citation>
    <scope>NUCLEOTIDE SEQUENCE [LARGE SCALE GENOMIC DNA]</scope>
    <source>
        <strain evidence="2 3">DSM 20549</strain>
    </source>
</reference>
<dbReference type="OrthoDB" id="2083683at2"/>
<dbReference type="InterPro" id="IPR013249">
    <property type="entry name" value="RNA_pol_sigma70_r4_t2"/>
</dbReference>
<dbReference type="SUPFAM" id="SSF88659">
    <property type="entry name" value="Sigma3 and sigma4 domains of RNA polymerase sigma factors"/>
    <property type="match status" value="1"/>
</dbReference>
<evidence type="ECO:0000313" key="3">
    <source>
        <dbReference type="Proteomes" id="UP000280791"/>
    </source>
</evidence>
<dbReference type="Gene3D" id="1.10.10.10">
    <property type="entry name" value="Winged helix-like DNA-binding domain superfamily/Winged helix DNA-binding domain"/>
    <property type="match status" value="1"/>
</dbReference>
<evidence type="ECO:0000313" key="2">
    <source>
        <dbReference type="EMBL" id="RLJ90134.1"/>
    </source>
</evidence>
<dbReference type="GO" id="GO:0016987">
    <property type="term" value="F:sigma factor activity"/>
    <property type="evidence" value="ECO:0007669"/>
    <property type="project" value="InterPro"/>
</dbReference>
<dbReference type="GO" id="GO:0003677">
    <property type="term" value="F:DNA binding"/>
    <property type="evidence" value="ECO:0007669"/>
    <property type="project" value="InterPro"/>
</dbReference>
<gene>
    <name evidence="2" type="ORF">DFR62_0276</name>
</gene>